<comment type="caution">
    <text evidence="3">The sequence shown here is derived from an EMBL/GenBank/DDBJ whole genome shotgun (WGS) entry which is preliminary data.</text>
</comment>
<evidence type="ECO:0000256" key="1">
    <source>
        <dbReference type="SAM" id="MobiDB-lite"/>
    </source>
</evidence>
<organism evidence="3 4">
    <name type="scientific">Agrocybe pediades</name>
    <dbReference type="NCBI Taxonomy" id="84607"/>
    <lineage>
        <taxon>Eukaryota</taxon>
        <taxon>Fungi</taxon>
        <taxon>Dikarya</taxon>
        <taxon>Basidiomycota</taxon>
        <taxon>Agaricomycotina</taxon>
        <taxon>Agaricomycetes</taxon>
        <taxon>Agaricomycetidae</taxon>
        <taxon>Agaricales</taxon>
        <taxon>Agaricineae</taxon>
        <taxon>Strophariaceae</taxon>
        <taxon>Agrocybe</taxon>
    </lineage>
</organism>
<feature type="transmembrane region" description="Helical" evidence="2">
    <location>
        <begin position="12"/>
        <end position="34"/>
    </location>
</feature>
<dbReference type="EMBL" id="JAACJL010000016">
    <property type="protein sequence ID" value="KAF4619862.1"/>
    <property type="molecule type" value="Genomic_DNA"/>
</dbReference>
<feature type="region of interest" description="Disordered" evidence="1">
    <location>
        <begin position="174"/>
        <end position="272"/>
    </location>
</feature>
<name>A0A8H4QYJ4_9AGAR</name>
<dbReference type="Proteomes" id="UP000521872">
    <property type="component" value="Unassembled WGS sequence"/>
</dbReference>
<feature type="compositionally biased region" description="Low complexity" evidence="1">
    <location>
        <begin position="176"/>
        <end position="188"/>
    </location>
</feature>
<proteinExistence type="predicted"/>
<keyword evidence="2" id="KW-1133">Transmembrane helix</keyword>
<keyword evidence="2" id="KW-0472">Membrane</keyword>
<evidence type="ECO:0000313" key="4">
    <source>
        <dbReference type="Proteomes" id="UP000521872"/>
    </source>
</evidence>
<evidence type="ECO:0000256" key="2">
    <source>
        <dbReference type="SAM" id="Phobius"/>
    </source>
</evidence>
<sequence length="286" mass="31962">MHSNYDMLHTSFSFVSSICCPEFLCLVLMFFSALRSCIPCCKVHEDEEPTGPTYDETTHLIPIEIEPPDDDYYSDTPRVDYRKLYAQFQDIIRSKEGKMVNVASPIPFNLHNQVLPKEQSYSTSRSTSCSMDGYHDDRYHPLNAAIDPRVARRLARRQKEAALATSAFYRKAIYGSRSPSPSDESTSRNGRSCSRFADQPRPTPLFNARLVGYKDIQTRGRTKQRGPAPSGLPSSSHTISKDEGGSQPRGTTTDDASDNAPYAPRKPLASTFTLTDTGPLIMSWGD</sequence>
<dbReference type="AlphaFoldDB" id="A0A8H4QYJ4"/>
<reference evidence="3 4" key="1">
    <citation type="submission" date="2019-12" db="EMBL/GenBank/DDBJ databases">
        <authorList>
            <person name="Floudas D."/>
            <person name="Bentzer J."/>
            <person name="Ahren D."/>
            <person name="Johansson T."/>
            <person name="Persson P."/>
            <person name="Tunlid A."/>
        </authorList>
    </citation>
    <scope>NUCLEOTIDE SEQUENCE [LARGE SCALE GENOMIC DNA]</scope>
    <source>
        <strain evidence="3 4">CBS 102.39</strain>
    </source>
</reference>
<accession>A0A8H4QYJ4</accession>
<evidence type="ECO:0000313" key="3">
    <source>
        <dbReference type="EMBL" id="KAF4619862.1"/>
    </source>
</evidence>
<keyword evidence="4" id="KW-1185">Reference proteome</keyword>
<keyword evidence="2" id="KW-0812">Transmembrane</keyword>
<protein>
    <submittedName>
        <fullName evidence="3">Uncharacterized protein</fullName>
    </submittedName>
</protein>
<gene>
    <name evidence="3" type="ORF">D9613_004710</name>
</gene>